<evidence type="ECO:0000256" key="1">
    <source>
        <dbReference type="ARBA" id="ARBA00022649"/>
    </source>
</evidence>
<protein>
    <recommendedName>
        <fullName evidence="4">Post-segregation antitoxin CcdA</fullName>
    </recommendedName>
</protein>
<evidence type="ECO:0000313" key="3">
    <source>
        <dbReference type="Proteomes" id="UP000019666"/>
    </source>
</evidence>
<dbReference type="Pfam" id="PF07362">
    <property type="entry name" value="CcdA"/>
    <property type="match status" value="1"/>
</dbReference>
<gene>
    <name evidence="2" type="ORF">Rumeso_02928</name>
</gene>
<proteinExistence type="predicted"/>
<reference evidence="2 3" key="1">
    <citation type="submission" date="2013-02" db="EMBL/GenBank/DDBJ databases">
        <authorList>
            <person name="Fiebig A."/>
            <person name="Goeker M."/>
            <person name="Klenk H.-P.P."/>
        </authorList>
    </citation>
    <scope>NUCLEOTIDE SEQUENCE [LARGE SCALE GENOMIC DNA]</scope>
    <source>
        <strain evidence="2 3">DSM 19309</strain>
    </source>
</reference>
<dbReference type="STRING" id="442562.Rumeso_02928"/>
<dbReference type="InterPro" id="IPR009956">
    <property type="entry name" value="Post-segregation_anti-tox_CcdA"/>
</dbReference>
<dbReference type="HOGENOM" id="CLU_157097_3_2_5"/>
<name>A0A017HMD1_9RHOB</name>
<keyword evidence="1" id="KW-1277">Toxin-antitoxin system</keyword>
<dbReference type="EMBL" id="AOSK01000078">
    <property type="protein sequence ID" value="EYD75501.1"/>
    <property type="molecule type" value="Genomic_DNA"/>
</dbReference>
<comment type="caution">
    <text evidence="2">The sequence shown here is derived from an EMBL/GenBank/DDBJ whole genome shotgun (WGS) entry which is preliminary data.</text>
</comment>
<dbReference type="OrthoDB" id="7874826at2"/>
<keyword evidence="3" id="KW-1185">Reference proteome</keyword>
<dbReference type="RefSeq" id="WP_037277683.1">
    <property type="nucleotide sequence ID" value="NZ_KK088526.1"/>
</dbReference>
<evidence type="ECO:0000313" key="2">
    <source>
        <dbReference type="EMBL" id="EYD75501.1"/>
    </source>
</evidence>
<sequence length="80" mass="8646">MPAPAAKRRTNVTIDGRLLDEARELHLNVSAVAEGALAQAVREAKAKAWAEENAEAIAARAAWIEANGLPLAQWQVLKVY</sequence>
<organism evidence="2 3">
    <name type="scientific">Rubellimicrobium mesophilum DSM 19309</name>
    <dbReference type="NCBI Taxonomy" id="442562"/>
    <lineage>
        <taxon>Bacteria</taxon>
        <taxon>Pseudomonadati</taxon>
        <taxon>Pseudomonadota</taxon>
        <taxon>Alphaproteobacteria</taxon>
        <taxon>Rhodobacterales</taxon>
        <taxon>Roseobacteraceae</taxon>
        <taxon>Rubellimicrobium</taxon>
    </lineage>
</organism>
<evidence type="ECO:0008006" key="4">
    <source>
        <dbReference type="Google" id="ProtNLM"/>
    </source>
</evidence>
<dbReference type="Proteomes" id="UP000019666">
    <property type="component" value="Unassembled WGS sequence"/>
</dbReference>
<accession>A0A017HMD1</accession>
<dbReference type="AlphaFoldDB" id="A0A017HMD1"/>